<feature type="chain" id="PRO_5037540427" evidence="2">
    <location>
        <begin position="24"/>
        <end position="147"/>
    </location>
</feature>
<evidence type="ECO:0000256" key="2">
    <source>
        <dbReference type="SAM" id="SignalP"/>
    </source>
</evidence>
<accession>A0A915BKY1</accession>
<feature type="signal peptide" evidence="2">
    <location>
        <begin position="1"/>
        <end position="23"/>
    </location>
</feature>
<dbReference type="Proteomes" id="UP000887569">
    <property type="component" value="Unplaced"/>
</dbReference>
<dbReference type="AlphaFoldDB" id="A0A915BKY1"/>
<proteinExistence type="predicted"/>
<reference evidence="4" key="1">
    <citation type="submission" date="2022-11" db="UniProtKB">
        <authorList>
            <consortium name="WormBaseParasite"/>
        </authorList>
    </citation>
    <scope>IDENTIFICATION</scope>
</reference>
<feature type="compositionally biased region" description="Basic and acidic residues" evidence="1">
    <location>
        <begin position="99"/>
        <end position="121"/>
    </location>
</feature>
<organism evidence="3 4">
    <name type="scientific">Parascaris univalens</name>
    <name type="common">Nematode worm</name>
    <dbReference type="NCBI Taxonomy" id="6257"/>
    <lineage>
        <taxon>Eukaryota</taxon>
        <taxon>Metazoa</taxon>
        <taxon>Ecdysozoa</taxon>
        <taxon>Nematoda</taxon>
        <taxon>Chromadorea</taxon>
        <taxon>Rhabditida</taxon>
        <taxon>Spirurina</taxon>
        <taxon>Ascaridomorpha</taxon>
        <taxon>Ascaridoidea</taxon>
        <taxon>Ascarididae</taxon>
        <taxon>Parascaris</taxon>
    </lineage>
</organism>
<name>A0A915BKY1_PARUN</name>
<sequence length="147" mass="16714">CGFFVLHFISVSLLLGCCSLVSSLQMDTTSRGKRFNFGFLRSSQSLMDFPHALPLAAVQPFDKKTDMELDDDSRRKRYKFNPLRSFRSSYSAFTNSEPYKPHEAELSNGADFKERPSTDAEMGRARRIKARLLCAITLRSRDACDTI</sequence>
<keyword evidence="2" id="KW-0732">Signal</keyword>
<evidence type="ECO:0000256" key="1">
    <source>
        <dbReference type="SAM" id="MobiDB-lite"/>
    </source>
</evidence>
<feature type="region of interest" description="Disordered" evidence="1">
    <location>
        <begin position="94"/>
        <end position="121"/>
    </location>
</feature>
<evidence type="ECO:0000313" key="3">
    <source>
        <dbReference type="Proteomes" id="UP000887569"/>
    </source>
</evidence>
<protein>
    <submittedName>
        <fullName evidence="4">Uncharacterized protein</fullName>
    </submittedName>
</protein>
<dbReference type="WBParaSite" id="PgR045_g015_t01">
    <property type="protein sequence ID" value="PgR045_g015_t01"/>
    <property type="gene ID" value="PgR045_g015"/>
</dbReference>
<keyword evidence="3" id="KW-1185">Reference proteome</keyword>
<evidence type="ECO:0000313" key="4">
    <source>
        <dbReference type="WBParaSite" id="PgR045_g015_t01"/>
    </source>
</evidence>